<keyword evidence="1 3" id="KW-0378">Hydrolase</keyword>
<dbReference type="InterPro" id="IPR023214">
    <property type="entry name" value="HAD_sf"/>
</dbReference>
<sequence length="266" mass="28472">MQPGGRRAGDPGRRGPGPLPVQGVGLTAPEALPPAPAGIEVVGVDADDTLWHNETYFAEAAATFAEILAPWAPDGEDVRARNDATERRNLELFGYGIKGFTLSMIETAVEVSDGQVSGEAVGRLLELGREMLAHPVDLLDGVADALARLAERHRLVLVTKGDLIHQEQKIARSGLVELFERIEVVSEKDEATYAAVIDRMSVAPERFCMVGNSVRSDVLPVLALGGHAVQVPYEITWSHEQVPEADGGFPVLGSLGELADWLASAR</sequence>
<dbReference type="SUPFAM" id="SSF56784">
    <property type="entry name" value="HAD-like"/>
    <property type="match status" value="1"/>
</dbReference>
<protein>
    <submittedName>
        <fullName evidence="3">HAD family hydrolase</fullName>
    </submittedName>
</protein>
<dbReference type="SFLD" id="SFLDG01129">
    <property type="entry name" value="C1.5:_HAD__Beta-PGM__Phosphata"/>
    <property type="match status" value="1"/>
</dbReference>
<organism evidence="3 4">
    <name type="scientific">Iamia majanohamensis</name>
    <dbReference type="NCBI Taxonomy" id="467976"/>
    <lineage>
        <taxon>Bacteria</taxon>
        <taxon>Bacillati</taxon>
        <taxon>Actinomycetota</taxon>
        <taxon>Acidimicrobiia</taxon>
        <taxon>Acidimicrobiales</taxon>
        <taxon>Iamiaceae</taxon>
        <taxon>Iamia</taxon>
    </lineage>
</organism>
<dbReference type="InterPro" id="IPR036412">
    <property type="entry name" value="HAD-like_sf"/>
</dbReference>
<evidence type="ECO:0000256" key="1">
    <source>
        <dbReference type="ARBA" id="ARBA00022801"/>
    </source>
</evidence>
<evidence type="ECO:0000313" key="4">
    <source>
        <dbReference type="Proteomes" id="UP001216390"/>
    </source>
</evidence>
<dbReference type="KEGG" id="ima:PO878_15765"/>
<dbReference type="PANTHER" id="PTHR43316">
    <property type="entry name" value="HYDROLASE, HALOACID DELAHOGENASE-RELATED"/>
    <property type="match status" value="1"/>
</dbReference>
<accession>A0AAE9YBG8</accession>
<gene>
    <name evidence="3" type="ORF">PO878_15765</name>
</gene>
<dbReference type="InterPro" id="IPR023198">
    <property type="entry name" value="PGP-like_dom2"/>
</dbReference>
<dbReference type="RefSeq" id="WP_272735483.1">
    <property type="nucleotide sequence ID" value="NZ_CP116942.1"/>
</dbReference>
<dbReference type="Gene3D" id="1.10.150.240">
    <property type="entry name" value="Putative phosphatase, domain 2"/>
    <property type="match status" value="1"/>
</dbReference>
<keyword evidence="4" id="KW-1185">Reference proteome</keyword>
<dbReference type="Gene3D" id="3.40.50.1000">
    <property type="entry name" value="HAD superfamily/HAD-like"/>
    <property type="match status" value="1"/>
</dbReference>
<dbReference type="AlphaFoldDB" id="A0AAE9YBG8"/>
<reference evidence="3" key="1">
    <citation type="submission" date="2023-01" db="EMBL/GenBank/DDBJ databases">
        <title>The diversity of Class Acidimicrobiia in South China Sea sediment environments and the proposal of Iamia marina sp. nov., a novel species of the genus Iamia.</title>
        <authorList>
            <person name="He Y."/>
            <person name="Tian X."/>
        </authorList>
    </citation>
    <scope>NUCLEOTIDE SEQUENCE</scope>
    <source>
        <strain evidence="3">DSM 19957</strain>
    </source>
</reference>
<dbReference type="GO" id="GO:0016787">
    <property type="term" value="F:hydrolase activity"/>
    <property type="evidence" value="ECO:0007669"/>
    <property type="project" value="UniProtKB-KW"/>
</dbReference>
<evidence type="ECO:0000256" key="2">
    <source>
        <dbReference type="SAM" id="MobiDB-lite"/>
    </source>
</evidence>
<dbReference type="PANTHER" id="PTHR43316:SF8">
    <property type="entry name" value="HAD FAMILY HYDROLASE"/>
    <property type="match status" value="1"/>
</dbReference>
<evidence type="ECO:0000313" key="3">
    <source>
        <dbReference type="EMBL" id="WCO65957.1"/>
    </source>
</evidence>
<proteinExistence type="predicted"/>
<dbReference type="Pfam" id="PF00702">
    <property type="entry name" value="Hydrolase"/>
    <property type="match status" value="1"/>
</dbReference>
<feature type="region of interest" description="Disordered" evidence="2">
    <location>
        <begin position="1"/>
        <end position="28"/>
    </location>
</feature>
<dbReference type="Proteomes" id="UP001216390">
    <property type="component" value="Chromosome"/>
</dbReference>
<dbReference type="SFLD" id="SFLDS00003">
    <property type="entry name" value="Haloacid_Dehalogenase"/>
    <property type="match status" value="1"/>
</dbReference>
<name>A0AAE9YBG8_9ACTN</name>
<dbReference type="EMBL" id="CP116942">
    <property type="protein sequence ID" value="WCO65957.1"/>
    <property type="molecule type" value="Genomic_DNA"/>
</dbReference>
<dbReference type="InterPro" id="IPR051540">
    <property type="entry name" value="S-2-haloacid_dehalogenase"/>
</dbReference>